<reference evidence="1" key="1">
    <citation type="journal article" date="2014" name="Front. Microbiol.">
        <title>High frequency of phylogenetically diverse reductive dehalogenase-homologous genes in deep subseafloor sedimentary metagenomes.</title>
        <authorList>
            <person name="Kawai M."/>
            <person name="Futagami T."/>
            <person name="Toyoda A."/>
            <person name="Takaki Y."/>
            <person name="Nishi S."/>
            <person name="Hori S."/>
            <person name="Arai W."/>
            <person name="Tsubouchi T."/>
            <person name="Morono Y."/>
            <person name="Uchiyama I."/>
            <person name="Ito T."/>
            <person name="Fujiyama A."/>
            <person name="Inagaki F."/>
            <person name="Takami H."/>
        </authorList>
    </citation>
    <scope>NUCLEOTIDE SEQUENCE</scope>
    <source>
        <strain evidence="1">Expedition CK06-06</strain>
    </source>
</reference>
<dbReference type="EMBL" id="BARV01002699">
    <property type="protein sequence ID" value="GAH95112.1"/>
    <property type="molecule type" value="Genomic_DNA"/>
</dbReference>
<protein>
    <submittedName>
        <fullName evidence="1">Uncharacterized protein</fullName>
    </submittedName>
</protein>
<sequence length="49" mass="5699">MRLFRYCTCGHPEESHAMDSPEGEQECLEEDCDCDKFEEDLTAEPEEVD</sequence>
<name>X1JM14_9ZZZZ</name>
<organism evidence="1">
    <name type="scientific">marine sediment metagenome</name>
    <dbReference type="NCBI Taxonomy" id="412755"/>
    <lineage>
        <taxon>unclassified sequences</taxon>
        <taxon>metagenomes</taxon>
        <taxon>ecological metagenomes</taxon>
    </lineage>
</organism>
<proteinExistence type="predicted"/>
<gene>
    <name evidence="1" type="ORF">S06H3_06828</name>
</gene>
<dbReference type="AlphaFoldDB" id="X1JM14"/>
<accession>X1JM14</accession>
<comment type="caution">
    <text evidence="1">The sequence shown here is derived from an EMBL/GenBank/DDBJ whole genome shotgun (WGS) entry which is preliminary data.</text>
</comment>
<evidence type="ECO:0000313" key="1">
    <source>
        <dbReference type="EMBL" id="GAH95112.1"/>
    </source>
</evidence>